<keyword evidence="2" id="KW-0186">Copper</keyword>
<dbReference type="PANTHER" id="PTHR12151:SF5">
    <property type="entry name" value="AT19154P"/>
    <property type="match status" value="1"/>
</dbReference>
<protein>
    <submittedName>
        <fullName evidence="4">SCO family protein</fullName>
    </submittedName>
</protein>
<sequence>MNKNNDPVNSRREILAGMGLAALGLIGLSSAWQKLGFNDNTSTLNPNISKYKPTGDAAPFPDVTLYTHDGEAVKFYDDLIRNKVVAINMMYSQCSGICPKSTANLLQVRKLLGERAGRDVFMYSITLDPVRDTPRLLKQYAERYGIESGWKFLTGATEDIELVRYRLGFYDRDEDIDNVKENHTGMVRIGNDERNRWSMAPTLADPEQIMSTINHLDPKAVHTYVNTLQSMYA</sequence>
<dbReference type="InterPro" id="IPR003782">
    <property type="entry name" value="SCO1/SenC"/>
</dbReference>
<evidence type="ECO:0000313" key="5">
    <source>
        <dbReference type="Proteomes" id="UP000241912"/>
    </source>
</evidence>
<feature type="disulfide bond" description="Redox-active" evidence="3">
    <location>
        <begin position="94"/>
        <end position="98"/>
    </location>
</feature>
<proteinExistence type="inferred from homology"/>
<evidence type="ECO:0000256" key="1">
    <source>
        <dbReference type="ARBA" id="ARBA00010996"/>
    </source>
</evidence>
<dbReference type="RefSeq" id="WP_106707611.1">
    <property type="nucleotide sequence ID" value="NZ_PXXU01000043.1"/>
</dbReference>
<dbReference type="GO" id="GO:0046872">
    <property type="term" value="F:metal ion binding"/>
    <property type="evidence" value="ECO:0007669"/>
    <property type="project" value="UniProtKB-KW"/>
</dbReference>
<dbReference type="Proteomes" id="UP000241912">
    <property type="component" value="Unassembled WGS sequence"/>
</dbReference>
<organism evidence="4 5">
    <name type="scientific">Nitrosomonas supralitoralis</name>
    <dbReference type="NCBI Taxonomy" id="2116706"/>
    <lineage>
        <taxon>Bacteria</taxon>
        <taxon>Pseudomonadati</taxon>
        <taxon>Pseudomonadota</taxon>
        <taxon>Betaproteobacteria</taxon>
        <taxon>Nitrosomonadales</taxon>
        <taxon>Nitrosomonadaceae</taxon>
        <taxon>Nitrosomonas</taxon>
    </lineage>
</organism>
<evidence type="ECO:0000256" key="3">
    <source>
        <dbReference type="PIRSR" id="PIRSR603782-2"/>
    </source>
</evidence>
<dbReference type="InterPro" id="IPR036249">
    <property type="entry name" value="Thioredoxin-like_sf"/>
</dbReference>
<dbReference type="Pfam" id="PF02630">
    <property type="entry name" value="SCO1-SenC"/>
    <property type="match status" value="1"/>
</dbReference>
<name>A0A2P7NT19_9PROT</name>
<dbReference type="SUPFAM" id="SSF52833">
    <property type="entry name" value="Thioredoxin-like"/>
    <property type="match status" value="1"/>
</dbReference>
<comment type="caution">
    <text evidence="4">The sequence shown here is derived from an EMBL/GenBank/DDBJ whole genome shotgun (WGS) entry which is preliminary data.</text>
</comment>
<evidence type="ECO:0000256" key="2">
    <source>
        <dbReference type="PIRSR" id="PIRSR603782-1"/>
    </source>
</evidence>
<accession>A0A2P7NT19</accession>
<keyword evidence="5" id="KW-1185">Reference proteome</keyword>
<dbReference type="PANTHER" id="PTHR12151">
    <property type="entry name" value="ELECTRON TRANSPORT PROTIN SCO1/SENC FAMILY MEMBER"/>
    <property type="match status" value="1"/>
</dbReference>
<evidence type="ECO:0000313" key="4">
    <source>
        <dbReference type="EMBL" id="PSJ16589.1"/>
    </source>
</evidence>
<dbReference type="AlphaFoldDB" id="A0A2P7NT19"/>
<dbReference type="EMBL" id="PXXU01000043">
    <property type="protein sequence ID" value="PSJ16589.1"/>
    <property type="molecule type" value="Genomic_DNA"/>
</dbReference>
<keyword evidence="3" id="KW-1015">Disulfide bond</keyword>
<gene>
    <name evidence="4" type="ORF">C7H79_12590</name>
</gene>
<reference evidence="4 5" key="1">
    <citation type="submission" date="2018-03" db="EMBL/GenBank/DDBJ databases">
        <title>Draft genome of Nitrosomonas supralitoralis APG5.</title>
        <authorList>
            <person name="Urakawa H."/>
            <person name="Lopez J.V."/>
        </authorList>
    </citation>
    <scope>NUCLEOTIDE SEQUENCE [LARGE SCALE GENOMIC DNA]</scope>
    <source>
        <strain evidence="4 5">APG5</strain>
    </source>
</reference>
<keyword evidence="2" id="KW-0479">Metal-binding</keyword>
<dbReference type="CDD" id="cd02968">
    <property type="entry name" value="SCO"/>
    <property type="match status" value="1"/>
</dbReference>
<feature type="binding site" evidence="2">
    <location>
        <position position="94"/>
    </location>
    <ligand>
        <name>Cu cation</name>
        <dbReference type="ChEBI" id="CHEBI:23378"/>
    </ligand>
</feature>
<comment type="similarity">
    <text evidence="1">Belongs to the SCO1/2 family.</text>
</comment>
<dbReference type="OrthoDB" id="8550465at2"/>
<feature type="binding site" evidence="2">
    <location>
        <position position="98"/>
    </location>
    <ligand>
        <name>Cu cation</name>
        <dbReference type="ChEBI" id="CHEBI:23378"/>
    </ligand>
</feature>
<dbReference type="Gene3D" id="3.40.30.10">
    <property type="entry name" value="Glutaredoxin"/>
    <property type="match status" value="1"/>
</dbReference>